<dbReference type="Proteomes" id="UP000287394">
    <property type="component" value="Chromosome"/>
</dbReference>
<reference evidence="1 2" key="1">
    <citation type="journal article" date="2019" name="Int. J. Syst. Evol. Microbiol.">
        <title>Capsulimonas corticalis gen. nov., sp. nov., an aerobic capsulated bacterium, of a novel bacterial order, Capsulimonadales ord. nov., of the class Armatimonadia of the phylum Armatimonadetes.</title>
        <authorList>
            <person name="Li J."/>
            <person name="Kudo C."/>
            <person name="Tonouchi A."/>
        </authorList>
    </citation>
    <scope>NUCLEOTIDE SEQUENCE [LARGE SCALE GENOMIC DNA]</scope>
    <source>
        <strain evidence="1 2">AX-7</strain>
    </source>
</reference>
<gene>
    <name evidence="1" type="ORF">CCAX7_56720</name>
</gene>
<protein>
    <submittedName>
        <fullName evidence="1">Uncharacterized protein</fullName>
    </submittedName>
</protein>
<name>A0A402D0K6_9BACT</name>
<evidence type="ECO:0000313" key="2">
    <source>
        <dbReference type="Proteomes" id="UP000287394"/>
    </source>
</evidence>
<keyword evidence="2" id="KW-1185">Reference proteome</keyword>
<dbReference type="AlphaFoldDB" id="A0A402D0K6"/>
<dbReference type="KEGG" id="ccot:CCAX7_56720"/>
<evidence type="ECO:0000313" key="1">
    <source>
        <dbReference type="EMBL" id="BDI33621.1"/>
    </source>
</evidence>
<organism evidence="1 2">
    <name type="scientific">Capsulimonas corticalis</name>
    <dbReference type="NCBI Taxonomy" id="2219043"/>
    <lineage>
        <taxon>Bacteria</taxon>
        <taxon>Bacillati</taxon>
        <taxon>Armatimonadota</taxon>
        <taxon>Armatimonadia</taxon>
        <taxon>Capsulimonadales</taxon>
        <taxon>Capsulimonadaceae</taxon>
        <taxon>Capsulimonas</taxon>
    </lineage>
</organism>
<sequence length="156" mass="17895">MNLPVWMNVGASVRKGIRTMWDAEGDYKPPRNRIRQWLLSFVGIGLTQLGFAYVFSQLTDRPMKMLHVLSVEEMIFIFAWVYTYRPKTRWVFAGALFVANTLSVFIEIIAPIPSHPTSSIMAFLRWEASVVVPLMFAAGAALLWERRLSLDRTLLT</sequence>
<dbReference type="EMBL" id="AP025739">
    <property type="protein sequence ID" value="BDI33621.1"/>
    <property type="molecule type" value="Genomic_DNA"/>
</dbReference>
<proteinExistence type="predicted"/>
<accession>A0A402D0K6</accession>
<dbReference type="RefSeq" id="WP_125206146.1">
    <property type="nucleotide sequence ID" value="NZ_AP025739.1"/>
</dbReference>